<reference evidence="1" key="1">
    <citation type="submission" date="2022-01" db="EMBL/GenBank/DDBJ databases">
        <authorList>
            <person name="Criscuolo A."/>
        </authorList>
    </citation>
    <scope>NUCLEOTIDE SEQUENCE</scope>
    <source>
        <strain evidence="1">CIP111893</strain>
    </source>
</reference>
<accession>A0ABM9BW23</accession>
<dbReference type="Proteomes" id="UP000838686">
    <property type="component" value="Unassembled WGS sequence"/>
</dbReference>
<evidence type="ECO:0008006" key="3">
    <source>
        <dbReference type="Google" id="ProtNLM"/>
    </source>
</evidence>
<gene>
    <name evidence="1" type="ORF">PAECIP111893_00734</name>
</gene>
<evidence type="ECO:0000313" key="1">
    <source>
        <dbReference type="EMBL" id="CAH1195644.1"/>
    </source>
</evidence>
<dbReference type="EMBL" id="CAKMMF010000003">
    <property type="protein sequence ID" value="CAH1195644.1"/>
    <property type="molecule type" value="Genomic_DNA"/>
</dbReference>
<organism evidence="1 2">
    <name type="scientific">Paenibacillus plantiphilus</name>
    <dbReference type="NCBI Taxonomy" id="2905650"/>
    <lineage>
        <taxon>Bacteria</taxon>
        <taxon>Bacillati</taxon>
        <taxon>Bacillota</taxon>
        <taxon>Bacilli</taxon>
        <taxon>Bacillales</taxon>
        <taxon>Paenibacillaceae</taxon>
        <taxon>Paenibacillus</taxon>
    </lineage>
</organism>
<protein>
    <recommendedName>
        <fullName evidence="3">Tyr recombinase domain-containing protein</fullName>
    </recommendedName>
</protein>
<name>A0ABM9BW23_9BACL</name>
<sequence>MSRSKKNQVISIEEHLVNFQDRAIILLLNEGLTKEQILALQIDDVDSVNLKLRLSPGSDSIALDEYLKNIIMKAYEEEEYYANNGHSEIKKRLENQSGYVIRFAEGVRRDIFGINFRIKNIALRYELQEPYPWESSR</sequence>
<evidence type="ECO:0000313" key="2">
    <source>
        <dbReference type="Proteomes" id="UP000838686"/>
    </source>
</evidence>
<keyword evidence="2" id="KW-1185">Reference proteome</keyword>
<dbReference type="RefSeq" id="WP_236339026.1">
    <property type="nucleotide sequence ID" value="NZ_CAKMMF010000003.1"/>
</dbReference>
<proteinExistence type="predicted"/>
<comment type="caution">
    <text evidence="1">The sequence shown here is derived from an EMBL/GenBank/DDBJ whole genome shotgun (WGS) entry which is preliminary data.</text>
</comment>